<feature type="transmembrane region" description="Helical" evidence="11">
    <location>
        <begin position="45"/>
        <end position="64"/>
    </location>
</feature>
<dbReference type="PROSITE" id="PS50893">
    <property type="entry name" value="ABC_TRANSPORTER_2"/>
    <property type="match status" value="1"/>
</dbReference>
<dbReference type="InterPro" id="IPR003439">
    <property type="entry name" value="ABC_transporter-like_ATP-bd"/>
</dbReference>
<dbReference type="CDD" id="cd18590">
    <property type="entry name" value="ABC_6TM_TAP2"/>
    <property type="match status" value="1"/>
</dbReference>
<comment type="subcellular location">
    <subcellularLocation>
        <location evidence="1">Endomembrane system</location>
        <topology evidence="1">Multi-pass membrane protein</topology>
    </subcellularLocation>
</comment>
<sequence>MMESTKIFAAAICLDLAVCSALHYVAKFGLPPSLSPSGWQSLAQIWMLAGLRWALVRLFCVVLTKPGSKAVLHRCVTAICLLGPVYESGLLVLFEKHPEHWSGSLSSPGKTLIAATATAIASLFWEVNFPDSRGDACGMSNGTERKQRARALFMRVIRYSIPDALFLCGAFVFLAFAVICEMFIPFYTGKVIDILGSHYQPTSFVTAIFYMGLFSMGSSVGAGLRGGLFMCSLSRLNKRVRVMLFQALVKQEIGFFEVTKTGDLTSRLSTDTTLMSQSVAMNVNILLRSLINMVGVLVLMVSLSWKLTLVTFIEFPLIAISQKIYNNRYEKLSKEVQDSIAQANDTAGECVAGIRTVRSFNTERSEARRYDDRIMVTHDLKTRRDTVRAVYLLFSRLVTLAIQFLMLYYGRQLIKRGEMSTGNLVSFILYQENMGSNVMSVVYICGNMLNSVGAAAKVFEYLDREPQVSTQEELQPETLRGHVQFQDLTFSYPTRPDRPALKGFSLEMKPGHMTALVGASGGGKSTCVSLLERFYQPQEGEILLDGQPLHRYQHKYLHSMVAMVGQEPVLFSGSIRDNIAYGLTDCPPGEGAGSCPQGKRPRLHQQTGARVCFGTDVGERGSQLSGGQKQRIAIARALIRQPQVLILDEVTSSLDTESEHMIQQALASCPSQTLLVIAHRLKTVEKADQIVVIDQGQVLEQGTHQELMDKKGNYYKLRERLFSENNSSGSADHSKPPSQ</sequence>
<dbReference type="AlphaFoldDB" id="A0A9Q1DD23"/>
<evidence type="ECO:0000256" key="3">
    <source>
        <dbReference type="ARBA" id="ARBA00022448"/>
    </source>
</evidence>
<evidence type="ECO:0000256" key="11">
    <source>
        <dbReference type="SAM" id="Phobius"/>
    </source>
</evidence>
<dbReference type="GO" id="GO:0016020">
    <property type="term" value="C:membrane"/>
    <property type="evidence" value="ECO:0007669"/>
    <property type="project" value="InterPro"/>
</dbReference>
<evidence type="ECO:0000256" key="10">
    <source>
        <dbReference type="ARBA" id="ARBA00023136"/>
    </source>
</evidence>
<evidence type="ECO:0000313" key="14">
    <source>
        <dbReference type="EMBL" id="KAJ8267454.1"/>
    </source>
</evidence>
<dbReference type="InterPro" id="IPR017871">
    <property type="entry name" value="ABC_transporter-like_CS"/>
</dbReference>
<dbReference type="SMART" id="SM00382">
    <property type="entry name" value="AAA"/>
    <property type="match status" value="1"/>
</dbReference>
<dbReference type="PROSITE" id="PS50929">
    <property type="entry name" value="ABC_TM1F"/>
    <property type="match status" value="1"/>
</dbReference>
<dbReference type="InterPro" id="IPR027417">
    <property type="entry name" value="P-loop_NTPase"/>
</dbReference>
<dbReference type="PANTHER" id="PTHR43394:SF14">
    <property type="entry name" value="TRANSPORTER 2, ATP BINDING CASSETTE SUBFAMILY B"/>
    <property type="match status" value="1"/>
</dbReference>
<dbReference type="Gene3D" id="1.20.1560.10">
    <property type="entry name" value="ABC transporter type 1, transmembrane domain"/>
    <property type="match status" value="1"/>
</dbReference>
<evidence type="ECO:0000256" key="6">
    <source>
        <dbReference type="ARBA" id="ARBA00022840"/>
    </source>
</evidence>
<keyword evidence="7" id="KW-0571">Peptide transport</keyword>
<keyword evidence="4 11" id="KW-0812">Transmembrane</keyword>
<keyword evidence="8" id="KW-1278">Translocase</keyword>
<keyword evidence="10 11" id="KW-0472">Membrane</keyword>
<evidence type="ECO:0000313" key="15">
    <source>
        <dbReference type="Proteomes" id="UP001152803"/>
    </source>
</evidence>
<dbReference type="GO" id="GO:0005524">
    <property type="term" value="F:ATP binding"/>
    <property type="evidence" value="ECO:0007669"/>
    <property type="project" value="UniProtKB-KW"/>
</dbReference>
<dbReference type="Gene3D" id="3.40.50.300">
    <property type="entry name" value="P-loop containing nucleotide triphosphate hydrolases"/>
    <property type="match status" value="1"/>
</dbReference>
<dbReference type="FunFam" id="1.20.1560.10:FF:000058">
    <property type="entry name" value="ABC transporter B family member 25"/>
    <property type="match status" value="1"/>
</dbReference>
<evidence type="ECO:0000256" key="1">
    <source>
        <dbReference type="ARBA" id="ARBA00004127"/>
    </source>
</evidence>
<feature type="domain" description="ABC transmembrane type-1" evidence="13">
    <location>
        <begin position="169"/>
        <end position="450"/>
    </location>
</feature>
<keyword evidence="6" id="KW-0067">ATP-binding</keyword>
<dbReference type="InterPro" id="IPR011527">
    <property type="entry name" value="ABC1_TM_dom"/>
</dbReference>
<dbReference type="PIRSF" id="PIRSF002773">
    <property type="entry name" value="ABC_prm/ATPase_B"/>
    <property type="match status" value="1"/>
</dbReference>
<feature type="transmembrane region" description="Helical" evidence="11">
    <location>
        <begin position="164"/>
        <end position="187"/>
    </location>
</feature>
<evidence type="ECO:0000256" key="9">
    <source>
        <dbReference type="ARBA" id="ARBA00022989"/>
    </source>
</evidence>
<evidence type="ECO:0000259" key="12">
    <source>
        <dbReference type="PROSITE" id="PS50893"/>
    </source>
</evidence>
<protein>
    <submittedName>
        <fullName evidence="14">Uncharacterized protein</fullName>
    </submittedName>
</protein>
<feature type="domain" description="ABC transporter" evidence="12">
    <location>
        <begin position="483"/>
        <end position="720"/>
    </location>
</feature>
<dbReference type="InterPro" id="IPR036640">
    <property type="entry name" value="ABC1_TM_sf"/>
</dbReference>
<reference evidence="14" key="1">
    <citation type="journal article" date="2023" name="Science">
        <title>Genome structures resolve the early diversification of teleost fishes.</title>
        <authorList>
            <person name="Parey E."/>
            <person name="Louis A."/>
            <person name="Montfort J."/>
            <person name="Bouchez O."/>
            <person name="Roques C."/>
            <person name="Iampietro C."/>
            <person name="Lluch J."/>
            <person name="Castinel A."/>
            <person name="Donnadieu C."/>
            <person name="Desvignes T."/>
            <person name="Floi Bucao C."/>
            <person name="Jouanno E."/>
            <person name="Wen M."/>
            <person name="Mejri S."/>
            <person name="Dirks R."/>
            <person name="Jansen H."/>
            <person name="Henkel C."/>
            <person name="Chen W.J."/>
            <person name="Zahm M."/>
            <person name="Cabau C."/>
            <person name="Klopp C."/>
            <person name="Thompson A.W."/>
            <person name="Robinson-Rechavi M."/>
            <person name="Braasch I."/>
            <person name="Lecointre G."/>
            <person name="Bobe J."/>
            <person name="Postlethwait J.H."/>
            <person name="Berthelot C."/>
            <person name="Roest Crollius H."/>
            <person name="Guiguen Y."/>
        </authorList>
    </citation>
    <scope>NUCLEOTIDE SEQUENCE</scope>
    <source>
        <strain evidence="14">Concon-B</strain>
    </source>
</reference>
<gene>
    <name evidence="14" type="ORF">COCON_G00126260</name>
</gene>
<proteinExistence type="inferred from homology"/>
<dbReference type="Proteomes" id="UP001152803">
    <property type="component" value="Unassembled WGS sequence"/>
</dbReference>
<dbReference type="EMBL" id="JAFJMO010000009">
    <property type="protein sequence ID" value="KAJ8267454.1"/>
    <property type="molecule type" value="Genomic_DNA"/>
</dbReference>
<evidence type="ECO:0000256" key="7">
    <source>
        <dbReference type="ARBA" id="ARBA00022856"/>
    </source>
</evidence>
<comment type="similarity">
    <text evidence="2">Belongs to the ABC transporter superfamily. ABCB family. MHC peptide exporter (TC 3.A.1.209) subfamily.</text>
</comment>
<dbReference type="InterPro" id="IPR039421">
    <property type="entry name" value="Type_1_exporter"/>
</dbReference>
<keyword evidence="15" id="KW-1185">Reference proteome</keyword>
<dbReference type="OrthoDB" id="6500128at2759"/>
<feature type="transmembrane region" description="Helical" evidence="11">
    <location>
        <begin position="389"/>
        <end position="409"/>
    </location>
</feature>
<feature type="transmembrane region" description="Helical" evidence="11">
    <location>
        <begin position="207"/>
        <end position="233"/>
    </location>
</feature>
<keyword evidence="3" id="KW-0813">Transport</keyword>
<dbReference type="PANTHER" id="PTHR43394">
    <property type="entry name" value="ATP-DEPENDENT PERMEASE MDL1, MITOCHONDRIAL"/>
    <property type="match status" value="1"/>
</dbReference>
<dbReference type="GO" id="GO:0016887">
    <property type="term" value="F:ATP hydrolysis activity"/>
    <property type="evidence" value="ECO:0007669"/>
    <property type="project" value="InterPro"/>
</dbReference>
<keyword evidence="5" id="KW-0547">Nucleotide-binding</keyword>
<dbReference type="SUPFAM" id="SSF52540">
    <property type="entry name" value="P-loop containing nucleoside triphosphate hydrolases"/>
    <property type="match status" value="1"/>
</dbReference>
<dbReference type="GO" id="GO:0015421">
    <property type="term" value="F:ABC-type oligopeptide transporter activity"/>
    <property type="evidence" value="ECO:0007669"/>
    <property type="project" value="TreeGrafter"/>
</dbReference>
<dbReference type="FunFam" id="3.40.50.300:FF:000140">
    <property type="entry name" value="Lipid A export ATP-binding/permease protein MsbA"/>
    <property type="match status" value="1"/>
</dbReference>
<dbReference type="Pfam" id="PF00664">
    <property type="entry name" value="ABC_membrane"/>
    <property type="match status" value="1"/>
</dbReference>
<dbReference type="GO" id="GO:0012505">
    <property type="term" value="C:endomembrane system"/>
    <property type="evidence" value="ECO:0007669"/>
    <property type="project" value="UniProtKB-SubCell"/>
</dbReference>
<dbReference type="Pfam" id="PF00005">
    <property type="entry name" value="ABC_tran"/>
    <property type="match status" value="1"/>
</dbReference>
<accession>A0A9Q1DD23</accession>
<keyword evidence="7" id="KW-0653">Protein transport</keyword>
<keyword evidence="9 11" id="KW-1133">Transmembrane helix</keyword>
<evidence type="ECO:0000256" key="2">
    <source>
        <dbReference type="ARBA" id="ARBA00006493"/>
    </source>
</evidence>
<evidence type="ECO:0000259" key="13">
    <source>
        <dbReference type="PROSITE" id="PS50929"/>
    </source>
</evidence>
<evidence type="ECO:0000256" key="5">
    <source>
        <dbReference type="ARBA" id="ARBA00022741"/>
    </source>
</evidence>
<organism evidence="14 15">
    <name type="scientific">Conger conger</name>
    <name type="common">Conger eel</name>
    <name type="synonym">Muraena conger</name>
    <dbReference type="NCBI Taxonomy" id="82655"/>
    <lineage>
        <taxon>Eukaryota</taxon>
        <taxon>Metazoa</taxon>
        <taxon>Chordata</taxon>
        <taxon>Craniata</taxon>
        <taxon>Vertebrata</taxon>
        <taxon>Euteleostomi</taxon>
        <taxon>Actinopterygii</taxon>
        <taxon>Neopterygii</taxon>
        <taxon>Teleostei</taxon>
        <taxon>Anguilliformes</taxon>
        <taxon>Congridae</taxon>
        <taxon>Conger</taxon>
    </lineage>
</organism>
<dbReference type="InterPro" id="IPR003593">
    <property type="entry name" value="AAA+_ATPase"/>
</dbReference>
<dbReference type="SUPFAM" id="SSF90123">
    <property type="entry name" value="ABC transporter transmembrane region"/>
    <property type="match status" value="1"/>
</dbReference>
<evidence type="ECO:0000256" key="4">
    <source>
        <dbReference type="ARBA" id="ARBA00022692"/>
    </source>
</evidence>
<dbReference type="PROSITE" id="PS00211">
    <property type="entry name" value="ABC_TRANSPORTER_1"/>
    <property type="match status" value="1"/>
</dbReference>
<comment type="caution">
    <text evidence="14">The sequence shown here is derived from an EMBL/GenBank/DDBJ whole genome shotgun (WGS) entry which is preliminary data.</text>
</comment>
<evidence type="ECO:0000256" key="8">
    <source>
        <dbReference type="ARBA" id="ARBA00022967"/>
    </source>
</evidence>
<name>A0A9Q1DD23_CONCO</name>